<dbReference type="AlphaFoldDB" id="A0A067QQE1"/>
<dbReference type="InParanoid" id="A0A067QQE1"/>
<feature type="compositionally biased region" description="Basic and acidic residues" evidence="1">
    <location>
        <begin position="94"/>
        <end position="106"/>
    </location>
</feature>
<sequence length="106" mass="12614">MRQGLWRIRMNMELEKLFKSSDIVAVIKARRIKWLGHILRMSDDRGCKMIINSKPPGKLKKGRLKLRWIEDVESDLKQMGVRGWRRKAQNRIGETGHRSQEKPRLH</sequence>
<keyword evidence="3" id="KW-1185">Reference proteome</keyword>
<reference evidence="2 3" key="1">
    <citation type="journal article" date="2014" name="Nat. Commun.">
        <title>Molecular traces of alternative social organization in a termite genome.</title>
        <authorList>
            <person name="Terrapon N."/>
            <person name="Li C."/>
            <person name="Robertson H.M."/>
            <person name="Ji L."/>
            <person name="Meng X."/>
            <person name="Booth W."/>
            <person name="Chen Z."/>
            <person name="Childers C.P."/>
            <person name="Glastad K.M."/>
            <person name="Gokhale K."/>
            <person name="Gowin J."/>
            <person name="Gronenberg W."/>
            <person name="Hermansen R.A."/>
            <person name="Hu H."/>
            <person name="Hunt B.G."/>
            <person name="Huylmans A.K."/>
            <person name="Khalil S.M."/>
            <person name="Mitchell R.D."/>
            <person name="Munoz-Torres M.C."/>
            <person name="Mustard J.A."/>
            <person name="Pan H."/>
            <person name="Reese J.T."/>
            <person name="Scharf M.E."/>
            <person name="Sun F."/>
            <person name="Vogel H."/>
            <person name="Xiao J."/>
            <person name="Yang W."/>
            <person name="Yang Z."/>
            <person name="Yang Z."/>
            <person name="Zhou J."/>
            <person name="Zhu J."/>
            <person name="Brent C.S."/>
            <person name="Elsik C.G."/>
            <person name="Goodisman M.A."/>
            <person name="Liberles D.A."/>
            <person name="Roe R.M."/>
            <person name="Vargo E.L."/>
            <person name="Vilcinskas A."/>
            <person name="Wang J."/>
            <person name="Bornberg-Bauer E."/>
            <person name="Korb J."/>
            <person name="Zhang G."/>
            <person name="Liebig J."/>
        </authorList>
    </citation>
    <scope>NUCLEOTIDE SEQUENCE [LARGE SCALE GENOMIC DNA]</scope>
    <source>
        <tissue evidence="2">Whole organism</tissue>
    </source>
</reference>
<dbReference type="EMBL" id="KK853051">
    <property type="protein sequence ID" value="KDR12032.1"/>
    <property type="molecule type" value="Genomic_DNA"/>
</dbReference>
<proteinExistence type="predicted"/>
<dbReference type="STRING" id="136037.A0A067QQE1"/>
<evidence type="ECO:0000313" key="2">
    <source>
        <dbReference type="EMBL" id="KDR12032.1"/>
    </source>
</evidence>
<name>A0A067QQE1_ZOONE</name>
<evidence type="ECO:0000256" key="1">
    <source>
        <dbReference type="SAM" id="MobiDB-lite"/>
    </source>
</evidence>
<feature type="region of interest" description="Disordered" evidence="1">
    <location>
        <begin position="87"/>
        <end position="106"/>
    </location>
</feature>
<evidence type="ECO:0000313" key="3">
    <source>
        <dbReference type="Proteomes" id="UP000027135"/>
    </source>
</evidence>
<dbReference type="Proteomes" id="UP000027135">
    <property type="component" value="Unassembled WGS sequence"/>
</dbReference>
<gene>
    <name evidence="2" type="ORF">L798_13865</name>
</gene>
<protein>
    <recommendedName>
        <fullName evidence="4">Endonuclease-reverse transcriptase</fullName>
    </recommendedName>
</protein>
<accession>A0A067QQE1</accession>
<organism evidence="2 3">
    <name type="scientific">Zootermopsis nevadensis</name>
    <name type="common">Dampwood termite</name>
    <dbReference type="NCBI Taxonomy" id="136037"/>
    <lineage>
        <taxon>Eukaryota</taxon>
        <taxon>Metazoa</taxon>
        <taxon>Ecdysozoa</taxon>
        <taxon>Arthropoda</taxon>
        <taxon>Hexapoda</taxon>
        <taxon>Insecta</taxon>
        <taxon>Pterygota</taxon>
        <taxon>Neoptera</taxon>
        <taxon>Polyneoptera</taxon>
        <taxon>Dictyoptera</taxon>
        <taxon>Blattodea</taxon>
        <taxon>Blattoidea</taxon>
        <taxon>Termitoidae</taxon>
        <taxon>Termopsidae</taxon>
        <taxon>Zootermopsis</taxon>
    </lineage>
</organism>
<evidence type="ECO:0008006" key="4">
    <source>
        <dbReference type="Google" id="ProtNLM"/>
    </source>
</evidence>
<dbReference type="OMA" id="WIEDVES"/>